<accession>T0ZFK7</accession>
<proteinExistence type="predicted"/>
<dbReference type="Gene3D" id="3.40.50.450">
    <property type="match status" value="1"/>
</dbReference>
<feature type="non-terminal residue" evidence="1">
    <location>
        <position position="183"/>
    </location>
</feature>
<feature type="non-terminal residue" evidence="1">
    <location>
        <position position="1"/>
    </location>
</feature>
<protein>
    <submittedName>
        <fullName evidence="1">Uncharacterized protein</fullName>
    </submittedName>
</protein>
<sequence>ESDAPFIVGVSGHRDLDPGDTPRLRAAVSEFFQELRACLPNTEIRVMVGMASGADLLVAKAALDLGLSIDAVLPLPLPRYAADFEAETFRELEALLARPKVRCTELSLAAEADSRSGSVVDAHRDAHYLNLTRTLVGTCHLLLAVWDGRPSGAPGGTTDTVLRYLGLRLDGVPHDGPIEFNDA</sequence>
<organism evidence="1">
    <name type="scientific">mine drainage metagenome</name>
    <dbReference type="NCBI Taxonomy" id="410659"/>
    <lineage>
        <taxon>unclassified sequences</taxon>
        <taxon>metagenomes</taxon>
        <taxon>ecological metagenomes</taxon>
    </lineage>
</organism>
<reference evidence="1" key="1">
    <citation type="submission" date="2013-08" db="EMBL/GenBank/DDBJ databases">
        <authorList>
            <person name="Mendez C."/>
            <person name="Richter M."/>
            <person name="Ferrer M."/>
            <person name="Sanchez J."/>
        </authorList>
    </citation>
    <scope>NUCLEOTIDE SEQUENCE</scope>
</reference>
<reference evidence="1" key="2">
    <citation type="journal article" date="2014" name="ISME J.">
        <title>Microbial stratification in low pH oxic and suboxic macroscopic growths along an acid mine drainage.</title>
        <authorList>
            <person name="Mendez-Garcia C."/>
            <person name="Mesa V."/>
            <person name="Sprenger R.R."/>
            <person name="Richter M."/>
            <person name="Diez M.S."/>
            <person name="Solano J."/>
            <person name="Bargiela R."/>
            <person name="Golyshina O.V."/>
            <person name="Manteca A."/>
            <person name="Ramos J.L."/>
            <person name="Gallego J.R."/>
            <person name="Llorente I."/>
            <person name="Martins Dos Santos V.A."/>
            <person name="Jensen O.N."/>
            <person name="Pelaez A.I."/>
            <person name="Sanchez J."/>
            <person name="Ferrer M."/>
        </authorList>
    </citation>
    <scope>NUCLEOTIDE SEQUENCE</scope>
</reference>
<comment type="caution">
    <text evidence="1">The sequence shown here is derived from an EMBL/GenBank/DDBJ whole genome shotgun (WGS) entry which is preliminary data.</text>
</comment>
<gene>
    <name evidence="1" type="ORF">B2A_09780</name>
</gene>
<dbReference type="SUPFAM" id="SSF102405">
    <property type="entry name" value="MCP/YpsA-like"/>
    <property type="match status" value="1"/>
</dbReference>
<evidence type="ECO:0000313" key="1">
    <source>
        <dbReference type="EMBL" id="EQD43663.1"/>
    </source>
</evidence>
<dbReference type="EMBL" id="AUZZ01007069">
    <property type="protein sequence ID" value="EQD43663.1"/>
    <property type="molecule type" value="Genomic_DNA"/>
</dbReference>
<name>T0ZFK7_9ZZZZ</name>
<dbReference type="AlphaFoldDB" id="T0ZFK7"/>